<dbReference type="InterPro" id="IPR036047">
    <property type="entry name" value="F-box-like_dom_sf"/>
</dbReference>
<dbReference type="Pfam" id="PF00646">
    <property type="entry name" value="F-box"/>
    <property type="match status" value="1"/>
</dbReference>
<organism evidence="2 3">
    <name type="scientific">Paraconiothyrium brasiliense</name>
    <dbReference type="NCBI Taxonomy" id="300254"/>
    <lineage>
        <taxon>Eukaryota</taxon>
        <taxon>Fungi</taxon>
        <taxon>Dikarya</taxon>
        <taxon>Ascomycota</taxon>
        <taxon>Pezizomycotina</taxon>
        <taxon>Dothideomycetes</taxon>
        <taxon>Pleosporomycetidae</taxon>
        <taxon>Pleosporales</taxon>
        <taxon>Massarineae</taxon>
        <taxon>Didymosphaeriaceae</taxon>
        <taxon>Paraconiothyrium</taxon>
    </lineage>
</organism>
<dbReference type="SUPFAM" id="SSF81383">
    <property type="entry name" value="F-box domain"/>
    <property type="match status" value="1"/>
</dbReference>
<keyword evidence="3" id="KW-1185">Reference proteome</keyword>
<dbReference type="EMBL" id="JAKJXO020000006">
    <property type="protein sequence ID" value="KAL1603934.1"/>
    <property type="molecule type" value="Genomic_DNA"/>
</dbReference>
<proteinExistence type="predicted"/>
<name>A0ABR3RHL4_9PLEO</name>
<dbReference type="Proteomes" id="UP001521785">
    <property type="component" value="Unassembled WGS sequence"/>
</dbReference>
<protein>
    <recommendedName>
        <fullName evidence="1">F-box domain-containing protein</fullName>
    </recommendedName>
</protein>
<evidence type="ECO:0000313" key="3">
    <source>
        <dbReference type="Proteomes" id="UP001521785"/>
    </source>
</evidence>
<sequence length="462" mass="52142">MNPQACLLTLPTELLVEIAKNLKREDLFNLGMVNRNFSNLAMPFVYAEGIDPSLSQDSRAAFASRIDFDPTLAKLVKKIHFRYAYANPTKYQRGVGPNGERPGTLVLNEGLADIYDSATERDLDILTTAFTAAMWVEEVVIEDQSARAVDEHCTDTLYWVHLVYTGSTAYPHWTQPFNHLKVLKVRFSSEVAGWVRLKNFIPVITLPCIEELHLQGFVETQPPESWDYEPKSSNVKVLVLQGAFLHWQIVSRLVESCKALEHFHYTYVALTSAQPGFNPPGFHPNKNWAPNSWAGIGRALQTQKDSLRVLEIAYVVDPLRLARAAQHHPVYAWQIGSLGSLADFDKLAHVHVPVDTLIPARAFHDVAPTHLAERLPVGLEALSMRYDKTTELPELWCIQNIEAIIASNKRTGRKLRQLHLFLSNDVPFKEYSLGGREEAGIEVVITRSRSHWIAEKAVYRSG</sequence>
<reference evidence="2 3" key="1">
    <citation type="submission" date="2024-02" db="EMBL/GenBank/DDBJ databases">
        <title>De novo assembly and annotation of 12 fungi associated with fruit tree decline syndrome in Ontario, Canada.</title>
        <authorList>
            <person name="Sulman M."/>
            <person name="Ellouze W."/>
            <person name="Ilyukhin E."/>
        </authorList>
    </citation>
    <scope>NUCLEOTIDE SEQUENCE [LARGE SCALE GENOMIC DNA]</scope>
    <source>
        <strain evidence="2 3">M42-189</strain>
    </source>
</reference>
<dbReference type="PROSITE" id="PS50181">
    <property type="entry name" value="FBOX"/>
    <property type="match status" value="1"/>
</dbReference>
<dbReference type="InterPro" id="IPR001810">
    <property type="entry name" value="F-box_dom"/>
</dbReference>
<comment type="caution">
    <text evidence="2">The sequence shown here is derived from an EMBL/GenBank/DDBJ whole genome shotgun (WGS) entry which is preliminary data.</text>
</comment>
<feature type="domain" description="F-box" evidence="1">
    <location>
        <begin position="4"/>
        <end position="40"/>
    </location>
</feature>
<evidence type="ECO:0000259" key="1">
    <source>
        <dbReference type="PROSITE" id="PS50181"/>
    </source>
</evidence>
<evidence type="ECO:0000313" key="2">
    <source>
        <dbReference type="EMBL" id="KAL1603934.1"/>
    </source>
</evidence>
<accession>A0ABR3RHL4</accession>
<gene>
    <name evidence="2" type="ORF">SLS60_005526</name>
</gene>